<dbReference type="AlphaFoldDB" id="A0A803Q7D7"/>
<proteinExistence type="predicted"/>
<dbReference type="EMBL" id="UZAU01000697">
    <property type="status" value="NOT_ANNOTATED_CDS"/>
    <property type="molecule type" value="Genomic_DNA"/>
</dbReference>
<protein>
    <submittedName>
        <fullName evidence="2">Uncharacterized protein</fullName>
    </submittedName>
</protein>
<keyword evidence="3" id="KW-1185">Reference proteome</keyword>
<feature type="compositionally biased region" description="Polar residues" evidence="1">
    <location>
        <begin position="136"/>
        <end position="149"/>
    </location>
</feature>
<accession>A0A803Q7D7</accession>
<evidence type="ECO:0000313" key="2">
    <source>
        <dbReference type="EnsemblPlants" id="cds.evm.model.08.1028"/>
    </source>
</evidence>
<evidence type="ECO:0000313" key="3">
    <source>
        <dbReference type="Proteomes" id="UP000596661"/>
    </source>
</evidence>
<evidence type="ECO:0000256" key="1">
    <source>
        <dbReference type="SAM" id="MobiDB-lite"/>
    </source>
</evidence>
<dbReference type="EnsemblPlants" id="evm.model.08.1028">
    <property type="protein sequence ID" value="cds.evm.model.08.1028"/>
    <property type="gene ID" value="evm.TU.08.1028"/>
</dbReference>
<dbReference type="Gramene" id="evm.model.08.1028">
    <property type="protein sequence ID" value="cds.evm.model.08.1028"/>
    <property type="gene ID" value="evm.TU.08.1028"/>
</dbReference>
<organism evidence="2 3">
    <name type="scientific">Cannabis sativa</name>
    <name type="common">Hemp</name>
    <name type="synonym">Marijuana</name>
    <dbReference type="NCBI Taxonomy" id="3483"/>
    <lineage>
        <taxon>Eukaryota</taxon>
        <taxon>Viridiplantae</taxon>
        <taxon>Streptophyta</taxon>
        <taxon>Embryophyta</taxon>
        <taxon>Tracheophyta</taxon>
        <taxon>Spermatophyta</taxon>
        <taxon>Magnoliopsida</taxon>
        <taxon>eudicotyledons</taxon>
        <taxon>Gunneridae</taxon>
        <taxon>Pentapetalae</taxon>
        <taxon>rosids</taxon>
        <taxon>fabids</taxon>
        <taxon>Rosales</taxon>
        <taxon>Cannabaceae</taxon>
        <taxon>Cannabis</taxon>
    </lineage>
</organism>
<dbReference type="Proteomes" id="UP000596661">
    <property type="component" value="Chromosome 8"/>
</dbReference>
<name>A0A803Q7D7_CANSA</name>
<reference evidence="2" key="1">
    <citation type="submission" date="2018-11" db="EMBL/GenBank/DDBJ databases">
        <authorList>
            <person name="Grassa J C."/>
        </authorList>
    </citation>
    <scope>NUCLEOTIDE SEQUENCE [LARGE SCALE GENOMIC DNA]</scope>
</reference>
<feature type="region of interest" description="Disordered" evidence="1">
    <location>
        <begin position="129"/>
        <end position="149"/>
    </location>
</feature>
<sequence length="379" mass="41880">MSVPTTEVKSSSKGSNTMATLEEVMKGPVVQEKYTCRSIGWEADELHSTLTCAHQLEKIVTVAGIKPSASGVFHRLPRDDYTQPKAKLISESQSVDDFNLSKELASIKAQAAAGRALRIEAITEQTTSRPKLPFSVPNTGAPNTSTSEACKSPLTIHRVPSVQDYSGCRPVEFDEQLQRFRMPPFRWAQPMDELLDALALTYSPEVGVPQTRDPTVTPGRSSSSIPQVVLIDEEEGEEEGEILPPLDRKGKGKMVETEVDEYTVPLGIVLTPIPTDEERTQLQIAKHNYATTEYTKGNAEVEALKKVLKEHQDSFTRSEYAGNVWDLNLDPLTDWFNHFVGPTLAPFASEITSHFAAGLTQLPMKIYVACAFTNPIYQI</sequence>
<reference evidence="2" key="2">
    <citation type="submission" date="2021-03" db="UniProtKB">
        <authorList>
            <consortium name="EnsemblPlants"/>
        </authorList>
    </citation>
    <scope>IDENTIFICATION</scope>
</reference>